<comment type="caution">
    <text evidence="5">The sequence shown here is derived from an EMBL/GenBank/DDBJ whole genome shotgun (WGS) entry which is preliminary data.</text>
</comment>
<keyword evidence="3" id="KW-0804">Transcription</keyword>
<protein>
    <submittedName>
        <fullName evidence="5">AraC family transcriptional regulator ligand-binding domain-containing protein</fullName>
    </submittedName>
</protein>
<evidence type="ECO:0000313" key="6">
    <source>
        <dbReference type="Proteomes" id="UP001168524"/>
    </source>
</evidence>
<dbReference type="PROSITE" id="PS01124">
    <property type="entry name" value="HTH_ARAC_FAMILY_2"/>
    <property type="match status" value="1"/>
</dbReference>
<evidence type="ECO:0000259" key="4">
    <source>
        <dbReference type="PROSITE" id="PS01124"/>
    </source>
</evidence>
<dbReference type="RefSeq" id="WP_267978967.1">
    <property type="nucleotide sequence ID" value="NZ_JAPQKF010000001.1"/>
</dbReference>
<accession>A0ABT7WJ12</accession>
<dbReference type="Proteomes" id="UP001168524">
    <property type="component" value="Unassembled WGS sequence"/>
</dbReference>
<dbReference type="InterPro" id="IPR032687">
    <property type="entry name" value="AraC-type_N"/>
</dbReference>
<evidence type="ECO:0000256" key="1">
    <source>
        <dbReference type="ARBA" id="ARBA00023015"/>
    </source>
</evidence>
<organism evidence="5 6">
    <name type="scientific">Acinetobacter thutiue</name>
    <dbReference type="NCBI Taxonomy" id="2998078"/>
    <lineage>
        <taxon>Bacteria</taxon>
        <taxon>Pseudomonadati</taxon>
        <taxon>Pseudomonadota</taxon>
        <taxon>Gammaproteobacteria</taxon>
        <taxon>Moraxellales</taxon>
        <taxon>Moraxellaceae</taxon>
        <taxon>Acinetobacter</taxon>
    </lineage>
</organism>
<dbReference type="PANTHER" id="PTHR47894:SF1">
    <property type="entry name" value="HTH-TYPE TRANSCRIPTIONAL REGULATOR VQSM"/>
    <property type="match status" value="1"/>
</dbReference>
<dbReference type="EMBL" id="JAUDZE010000001">
    <property type="protein sequence ID" value="MDN0012669.1"/>
    <property type="molecule type" value="Genomic_DNA"/>
</dbReference>
<proteinExistence type="predicted"/>
<gene>
    <name evidence="5" type="ORF">QTA56_00245</name>
</gene>
<dbReference type="InterPro" id="IPR009057">
    <property type="entry name" value="Homeodomain-like_sf"/>
</dbReference>
<evidence type="ECO:0000256" key="3">
    <source>
        <dbReference type="ARBA" id="ARBA00023163"/>
    </source>
</evidence>
<dbReference type="Pfam" id="PF12625">
    <property type="entry name" value="Arabinose_bd"/>
    <property type="match status" value="1"/>
</dbReference>
<dbReference type="Pfam" id="PF12833">
    <property type="entry name" value="HTH_18"/>
    <property type="match status" value="1"/>
</dbReference>
<dbReference type="PANTHER" id="PTHR47894">
    <property type="entry name" value="HTH-TYPE TRANSCRIPTIONAL REGULATOR GADX"/>
    <property type="match status" value="1"/>
</dbReference>
<keyword evidence="2" id="KW-0238">DNA-binding</keyword>
<dbReference type="InterPro" id="IPR018060">
    <property type="entry name" value="HTH_AraC"/>
</dbReference>
<evidence type="ECO:0000256" key="2">
    <source>
        <dbReference type="ARBA" id="ARBA00023125"/>
    </source>
</evidence>
<name>A0ABT7WJ12_9GAMM</name>
<keyword evidence="6" id="KW-1185">Reference proteome</keyword>
<dbReference type="Gene3D" id="1.10.10.60">
    <property type="entry name" value="Homeodomain-like"/>
    <property type="match status" value="1"/>
</dbReference>
<feature type="domain" description="HTH araC/xylS-type" evidence="4">
    <location>
        <begin position="232"/>
        <end position="330"/>
    </location>
</feature>
<keyword evidence="1" id="KW-0805">Transcription regulation</keyword>
<reference evidence="5" key="1">
    <citation type="submission" date="2023-06" db="EMBL/GenBank/DDBJ databases">
        <title>Two novel species of Acinetobacter isolated from motorbike repairing workshop in Vietnam.</title>
        <authorList>
            <person name="Le N.T.T."/>
        </authorList>
    </citation>
    <scope>NUCLEOTIDE SEQUENCE</scope>
    <source>
        <strain evidence="5">VNH17</strain>
    </source>
</reference>
<evidence type="ECO:0000313" key="5">
    <source>
        <dbReference type="EMBL" id="MDN0012669.1"/>
    </source>
</evidence>
<dbReference type="SUPFAM" id="SSF46689">
    <property type="entry name" value="Homeodomain-like"/>
    <property type="match status" value="1"/>
</dbReference>
<sequence>MFENKLNQGSVCASLALMIIDFCKAHNLQVPNECFLYEMDERIPFNVWCYILEKIRLQTDIPALGLEIANFIQPPYAGIVSYLSFTKPTLFEAVPEFIHYGRLAYDFNFMHFQIEDNEIEFSWGDYIARPGLLVDENAISLLINIVRHAITPQELPLKSVHFIYEKPDNISKYNDFFKCPVYFNAAVTSVCFSVTKVKNISLPKTDPFLHKLLQKQADTLLNKLSSYNQFEQKIRICIISSLKNKKINIDIIADQMGLSIKNLRESLHEYGYTFNDILNDVRYDLAKKYLSNIELSINEISDLLGYSEQSVFQRAFKTWSGETPLKWRNDNNRYFPL</sequence>
<dbReference type="SMART" id="SM00342">
    <property type="entry name" value="HTH_ARAC"/>
    <property type="match status" value="1"/>
</dbReference>